<name>A0A3B1CCP3_9ZZZZ</name>
<proteinExistence type="predicted"/>
<dbReference type="InterPro" id="IPR036388">
    <property type="entry name" value="WH-like_DNA-bd_sf"/>
</dbReference>
<dbReference type="InterPro" id="IPR018334">
    <property type="entry name" value="ArsR_HTH"/>
</dbReference>
<dbReference type="AlphaFoldDB" id="A0A3B1CCP3"/>
<dbReference type="PROSITE" id="PS00846">
    <property type="entry name" value="HTH_ARSR_1"/>
    <property type="match status" value="1"/>
</dbReference>
<dbReference type="Gene3D" id="1.10.10.10">
    <property type="entry name" value="Winged helix-like DNA-binding domain superfamily/Winged helix DNA-binding domain"/>
    <property type="match status" value="1"/>
</dbReference>
<evidence type="ECO:0000256" key="2">
    <source>
        <dbReference type="ARBA" id="ARBA00023125"/>
    </source>
</evidence>
<dbReference type="InterPro" id="IPR011991">
    <property type="entry name" value="ArsR-like_HTH"/>
</dbReference>
<dbReference type="InterPro" id="IPR036390">
    <property type="entry name" value="WH_DNA-bd_sf"/>
</dbReference>
<evidence type="ECO:0000256" key="1">
    <source>
        <dbReference type="ARBA" id="ARBA00023015"/>
    </source>
</evidence>
<dbReference type="GO" id="GO:0003677">
    <property type="term" value="F:DNA binding"/>
    <property type="evidence" value="ECO:0007669"/>
    <property type="project" value="UniProtKB-KW"/>
</dbReference>
<organism evidence="5">
    <name type="scientific">hydrothermal vent metagenome</name>
    <dbReference type="NCBI Taxonomy" id="652676"/>
    <lineage>
        <taxon>unclassified sequences</taxon>
        <taxon>metagenomes</taxon>
        <taxon>ecological metagenomes</taxon>
    </lineage>
</organism>
<evidence type="ECO:0000313" key="5">
    <source>
        <dbReference type="EMBL" id="VAX21648.1"/>
    </source>
</evidence>
<dbReference type="InterPro" id="IPR051011">
    <property type="entry name" value="Metal_resp_trans_reg"/>
</dbReference>
<dbReference type="PRINTS" id="PR00778">
    <property type="entry name" value="HTHARSR"/>
</dbReference>
<accession>A0A3B1CCP3</accession>
<dbReference type="InterPro" id="IPR001845">
    <property type="entry name" value="HTH_ArsR_DNA-bd_dom"/>
</dbReference>
<dbReference type="GO" id="GO:0003700">
    <property type="term" value="F:DNA-binding transcription factor activity"/>
    <property type="evidence" value="ECO:0007669"/>
    <property type="project" value="InterPro"/>
</dbReference>
<dbReference type="EMBL" id="UOGB01000212">
    <property type="protein sequence ID" value="VAX21648.1"/>
    <property type="molecule type" value="Genomic_DNA"/>
</dbReference>
<dbReference type="Pfam" id="PF01022">
    <property type="entry name" value="HTH_5"/>
    <property type="match status" value="1"/>
</dbReference>
<reference evidence="5" key="1">
    <citation type="submission" date="2018-06" db="EMBL/GenBank/DDBJ databases">
        <authorList>
            <person name="Zhirakovskaya E."/>
        </authorList>
    </citation>
    <scope>NUCLEOTIDE SEQUENCE</scope>
</reference>
<dbReference type="CDD" id="cd00090">
    <property type="entry name" value="HTH_ARSR"/>
    <property type="match status" value="1"/>
</dbReference>
<dbReference type="SMART" id="SM00418">
    <property type="entry name" value="HTH_ARSR"/>
    <property type="match status" value="1"/>
</dbReference>
<keyword evidence="1" id="KW-0805">Transcription regulation</keyword>
<gene>
    <name evidence="5" type="ORF">MNBD_NITROSPINAE03-1790</name>
</gene>
<dbReference type="SUPFAM" id="SSF46785">
    <property type="entry name" value="Winged helix' DNA-binding domain"/>
    <property type="match status" value="1"/>
</dbReference>
<dbReference type="PANTHER" id="PTHR43132:SF6">
    <property type="entry name" value="HTH-TYPE TRANSCRIPTIONAL REPRESSOR CZRA"/>
    <property type="match status" value="1"/>
</dbReference>
<evidence type="ECO:0000259" key="4">
    <source>
        <dbReference type="PROSITE" id="PS50987"/>
    </source>
</evidence>
<feature type="domain" description="HTH arsR-type" evidence="4">
    <location>
        <begin position="30"/>
        <end position="124"/>
    </location>
</feature>
<keyword evidence="2" id="KW-0238">DNA-binding</keyword>
<protein>
    <submittedName>
        <fullName evidence="5">Cadmium efflux system accessory protein</fullName>
    </submittedName>
</protein>
<evidence type="ECO:0000256" key="3">
    <source>
        <dbReference type="ARBA" id="ARBA00023163"/>
    </source>
</evidence>
<keyword evidence="3" id="KW-0804">Transcription</keyword>
<sequence>MTVKTEKIEDVCETVFTDEKAVAYVRSRLSDEPKTHRIAEIFKALADPTRIRVIEALSIKELCVCDLSNLLGMTQSAISHQLRILRQNAILKYRKEGRIVYYSLDDEHVSGLLSSVSSHVSHRRRW</sequence>
<dbReference type="NCBIfam" id="NF033788">
    <property type="entry name" value="HTH_metalloreg"/>
    <property type="match status" value="1"/>
</dbReference>
<dbReference type="PROSITE" id="PS50987">
    <property type="entry name" value="HTH_ARSR_2"/>
    <property type="match status" value="1"/>
</dbReference>
<dbReference type="PANTHER" id="PTHR43132">
    <property type="entry name" value="ARSENICAL RESISTANCE OPERON REPRESSOR ARSR-RELATED"/>
    <property type="match status" value="1"/>
</dbReference>